<evidence type="ECO:0000259" key="2">
    <source>
        <dbReference type="Pfam" id="PF01051"/>
    </source>
</evidence>
<dbReference type="Pfam" id="PF21205">
    <property type="entry name" value="Rep3_C"/>
    <property type="match status" value="1"/>
</dbReference>
<organism evidence="3 4">
    <name type="scientific">Burkholderia ubonensis subsp. mesacidophila</name>
    <dbReference type="NCBI Taxonomy" id="265293"/>
    <lineage>
        <taxon>Bacteria</taxon>
        <taxon>Pseudomonadati</taxon>
        <taxon>Pseudomonadota</taxon>
        <taxon>Betaproteobacteria</taxon>
        <taxon>Burkholderiales</taxon>
        <taxon>Burkholderiaceae</taxon>
        <taxon>Burkholderia</taxon>
        <taxon>Burkholderia cepacia complex</taxon>
    </lineage>
</organism>
<dbReference type="RefSeq" id="WP_084910232.1">
    <property type="nucleotide sequence ID" value="NZ_CP020739.1"/>
</dbReference>
<dbReference type="SUPFAM" id="SSF46785">
    <property type="entry name" value="Winged helix' DNA-binding domain"/>
    <property type="match status" value="1"/>
</dbReference>
<accession>A0A2A4FCI9</accession>
<dbReference type="InterPro" id="IPR036390">
    <property type="entry name" value="WH_DNA-bd_sf"/>
</dbReference>
<feature type="domain" description="Initiator Rep protein WH1" evidence="2">
    <location>
        <begin position="39"/>
        <end position="172"/>
    </location>
</feature>
<evidence type="ECO:0000256" key="1">
    <source>
        <dbReference type="ARBA" id="ARBA00038283"/>
    </source>
</evidence>
<name>A0A2A4FCI9_9BURK</name>
<comment type="similarity">
    <text evidence="1">Belongs to the initiator RepB protein family.</text>
</comment>
<dbReference type="Proteomes" id="UP000217994">
    <property type="component" value="Unassembled WGS sequence"/>
</dbReference>
<dbReference type="GO" id="GO:0006270">
    <property type="term" value="P:DNA replication initiation"/>
    <property type="evidence" value="ECO:0007669"/>
    <property type="project" value="InterPro"/>
</dbReference>
<dbReference type="Pfam" id="PF01051">
    <property type="entry name" value="Rep3_N"/>
    <property type="match status" value="1"/>
</dbReference>
<dbReference type="AlphaFoldDB" id="A0A2A4FCI9"/>
<dbReference type="GeneID" id="69003307"/>
<dbReference type="InterPro" id="IPR036388">
    <property type="entry name" value="WH-like_DNA-bd_sf"/>
</dbReference>
<reference evidence="3 4" key="1">
    <citation type="submission" date="2017-01" db="EMBL/GenBank/DDBJ databases">
        <title>Whole-Genome Shotgun Sequencing of Two beta-Proteobacterial Species in Search of the Bulgecin Biosynthetic Cluster.</title>
        <authorList>
            <person name="Horsman M.E."/>
            <person name="Marous D.R."/>
            <person name="Li R."/>
            <person name="Oliver R.A."/>
            <person name="Byun B."/>
            <person name="Emrich S.J."/>
            <person name="Boggess B."/>
            <person name="Townsend C.A."/>
            <person name="Mobashery S."/>
        </authorList>
    </citation>
    <scope>NUCLEOTIDE SEQUENCE [LARGE SCALE GENOMIC DNA]</scope>
    <source>
        <strain evidence="3 4">ATCC 31433</strain>
    </source>
</reference>
<dbReference type="InterPro" id="IPR000525">
    <property type="entry name" value="Initiator_Rep_WH1"/>
</dbReference>
<dbReference type="EMBL" id="MTZU01000055">
    <property type="protein sequence ID" value="PCE30845.1"/>
    <property type="molecule type" value="Genomic_DNA"/>
</dbReference>
<gene>
    <name evidence="3" type="ORF">BZL54_18920</name>
</gene>
<comment type="caution">
    <text evidence="3">The sequence shown here is derived from an EMBL/GenBank/DDBJ whole genome shotgun (WGS) entry which is preliminary data.</text>
</comment>
<dbReference type="Gene3D" id="1.10.10.10">
    <property type="entry name" value="Winged helix-like DNA-binding domain superfamily/Winged helix DNA-binding domain"/>
    <property type="match status" value="1"/>
</dbReference>
<dbReference type="GO" id="GO:0003887">
    <property type="term" value="F:DNA-directed DNA polymerase activity"/>
    <property type="evidence" value="ECO:0007669"/>
    <property type="project" value="InterPro"/>
</dbReference>
<sequence length="440" mass="49142">MPRKPASKGSDKQVSLFQTPEPPDLLRKAVQAIHIAPKSGKIGLQQRKMFSSLIKNALRQEAFEPGRTSFSISIAALSHESGLNSNNTKYVKDTVNSLISTVVNWDYLAGDRSTVWKASGLLAGAELEQSVLKYSFSDQIRSELLNPEIYALIDMRIAREFRRSHSLALWENTVRYEGIGITAKIPLPKFRDLILGQDKASQSYKEYKLFKSKVLVPCIQEVNEVSDHTLELIEHKSGRSVEAVQFKVTRKPSADTVEDGDVKNEALVEEVAKFGVPRSEARRLISQYGVQRIKAAIAYTLNRTTKKNAAPIDNVGAYFRKALTHGYTLSDGQATETATATSAKETAQSKQEQIRDKYLAAKIDEAGAYFRELEIDDQTKLIERYNETVTGSKDLTLSPKKKASKLAQTSFFRWLALDTWGEPTSDDLLEFLLRSSLAAN</sequence>
<proteinExistence type="inferred from homology"/>
<evidence type="ECO:0000313" key="4">
    <source>
        <dbReference type="Proteomes" id="UP000217994"/>
    </source>
</evidence>
<evidence type="ECO:0000313" key="3">
    <source>
        <dbReference type="EMBL" id="PCE30845.1"/>
    </source>
</evidence>
<protein>
    <submittedName>
        <fullName evidence="3">Replication initiation protein</fullName>
    </submittedName>
</protein>